<dbReference type="EMBL" id="AP009389">
    <property type="protein sequence ID" value="BAF59859.1"/>
    <property type="molecule type" value="Genomic_DNA"/>
</dbReference>
<evidence type="ECO:0000256" key="3">
    <source>
        <dbReference type="ARBA" id="ARBA00022692"/>
    </source>
</evidence>
<feature type="compositionally biased region" description="Basic and acidic residues" evidence="6">
    <location>
        <begin position="321"/>
        <end position="347"/>
    </location>
</feature>
<comment type="subcellular location">
    <subcellularLocation>
        <location evidence="1">Cell membrane</location>
        <topology evidence="1">Single-pass membrane protein</topology>
    </subcellularLocation>
</comment>
<evidence type="ECO:0000256" key="5">
    <source>
        <dbReference type="ARBA" id="ARBA00023136"/>
    </source>
</evidence>
<organism evidence="9 10">
    <name type="scientific">Pelotomaculum thermopropionicum (strain DSM 13744 / JCM 10971 / SI)</name>
    <dbReference type="NCBI Taxonomy" id="370438"/>
    <lineage>
        <taxon>Bacteria</taxon>
        <taxon>Bacillati</taxon>
        <taxon>Bacillota</taxon>
        <taxon>Clostridia</taxon>
        <taxon>Eubacteriales</taxon>
        <taxon>Desulfotomaculaceae</taxon>
        <taxon>Pelotomaculum</taxon>
    </lineage>
</organism>
<feature type="compositionally biased region" description="Basic and acidic residues" evidence="6">
    <location>
        <begin position="281"/>
        <end position="296"/>
    </location>
</feature>
<dbReference type="InterPro" id="IPR055431">
    <property type="entry name" value="RsgI_M"/>
</dbReference>
<dbReference type="PROSITE" id="PS51849">
    <property type="entry name" value="RSGI_N"/>
    <property type="match status" value="1"/>
</dbReference>
<accession>A5D1M2</accession>
<evidence type="ECO:0000313" key="9">
    <source>
        <dbReference type="EMBL" id="BAF59859.1"/>
    </source>
</evidence>
<keyword evidence="3 7" id="KW-0812">Transmembrane</keyword>
<feature type="region of interest" description="Disordered" evidence="6">
    <location>
        <begin position="253"/>
        <end position="347"/>
    </location>
</feature>
<name>A5D1M2_PELTS</name>
<keyword evidence="4 7" id="KW-1133">Transmembrane helix</keyword>
<proteinExistence type="predicted"/>
<dbReference type="eggNOG" id="ENOG5032YNU">
    <property type="taxonomic scope" value="Bacteria"/>
</dbReference>
<dbReference type="Pfam" id="PF12791">
    <property type="entry name" value="RsgI_N"/>
    <property type="match status" value="1"/>
</dbReference>
<keyword evidence="5 7" id="KW-0472">Membrane</keyword>
<evidence type="ECO:0000256" key="7">
    <source>
        <dbReference type="SAM" id="Phobius"/>
    </source>
</evidence>
<dbReference type="KEGG" id="pth:PTH_1678"/>
<feature type="transmembrane region" description="Helical" evidence="7">
    <location>
        <begin position="52"/>
        <end position="73"/>
    </location>
</feature>
<evidence type="ECO:0000256" key="6">
    <source>
        <dbReference type="SAM" id="MobiDB-lite"/>
    </source>
</evidence>
<dbReference type="InterPro" id="IPR024449">
    <property type="entry name" value="Anti-sigma_RsgI_N"/>
</dbReference>
<evidence type="ECO:0000313" key="10">
    <source>
        <dbReference type="Proteomes" id="UP000006556"/>
    </source>
</evidence>
<dbReference type="HOGENOM" id="CLU_798891_0_0_9"/>
<dbReference type="Proteomes" id="UP000006556">
    <property type="component" value="Chromosome"/>
</dbReference>
<sequence>MQERGLIVKLKNKTCIVLTPQGEYREVPLPGNGPVRAGQEIRLEKKEFRPYLNLKHFVAAALLLVFVLAWQLYTGRVPAAAAYLTIDINPSMELAVSAGRKVVSASALNGDGEKILSKVAVRGRMVDEAVEAIVARAVAENYLAKGSDNVILATLTVAENAEPVADLVSICEAIKKPLDSGGVDAEVIIEPVRPELRQEAASSGLSTGRYLLLQKSGKKGVPVSIGEISTKSLGELEKEKKFSIADLLAESGAETERENSAIKGEGREKAGGKGIYMRRSKANDNQDDNWKGEEKAFAPGKVRQTGKDEAGRSPEPAGGIKRREEEKKDDPVNRDKKGKAKDEDRLE</sequence>
<dbReference type="Pfam" id="PF23750">
    <property type="entry name" value="RsgI_M"/>
    <property type="match status" value="1"/>
</dbReference>
<keyword evidence="2" id="KW-1003">Cell membrane</keyword>
<evidence type="ECO:0000256" key="2">
    <source>
        <dbReference type="ARBA" id="ARBA00022475"/>
    </source>
</evidence>
<protein>
    <submittedName>
        <fullName evidence="9">Hypothetical membrane protein</fullName>
    </submittedName>
</protein>
<dbReference type="STRING" id="370438.PTH_1678"/>
<dbReference type="GO" id="GO:0005886">
    <property type="term" value="C:plasma membrane"/>
    <property type="evidence" value="ECO:0007669"/>
    <property type="project" value="UniProtKB-SubCell"/>
</dbReference>
<gene>
    <name evidence="9" type="ordered locus">PTH_1678</name>
</gene>
<keyword evidence="10" id="KW-1185">Reference proteome</keyword>
<feature type="domain" description="RsgI N-terminal anti-sigma" evidence="8">
    <location>
        <begin position="3"/>
        <end position="52"/>
    </location>
</feature>
<evidence type="ECO:0000256" key="1">
    <source>
        <dbReference type="ARBA" id="ARBA00004162"/>
    </source>
</evidence>
<evidence type="ECO:0000256" key="4">
    <source>
        <dbReference type="ARBA" id="ARBA00022989"/>
    </source>
</evidence>
<reference evidence="10" key="1">
    <citation type="journal article" date="2008" name="Genome Res.">
        <title>The genome of Pelotomaculum thermopropionicum reveals niche-associated evolution in anaerobic microbiota.</title>
        <authorList>
            <person name="Kosaka T."/>
            <person name="Kato S."/>
            <person name="Shimoyama T."/>
            <person name="Ishii S."/>
            <person name="Abe T."/>
            <person name="Watanabe K."/>
        </authorList>
    </citation>
    <scope>NUCLEOTIDE SEQUENCE [LARGE SCALE GENOMIC DNA]</scope>
    <source>
        <strain evidence="10">DSM 13744 / JCM 10971 / SI</strain>
    </source>
</reference>
<feature type="compositionally biased region" description="Basic and acidic residues" evidence="6">
    <location>
        <begin position="254"/>
        <end position="271"/>
    </location>
</feature>
<evidence type="ECO:0000259" key="8">
    <source>
        <dbReference type="PROSITE" id="PS51849"/>
    </source>
</evidence>
<dbReference type="AlphaFoldDB" id="A5D1M2"/>